<proteinExistence type="predicted"/>
<evidence type="ECO:0008006" key="3">
    <source>
        <dbReference type="Google" id="ProtNLM"/>
    </source>
</evidence>
<reference evidence="2" key="1">
    <citation type="submission" date="2016-09" db="EMBL/GenBank/DDBJ databases">
        <authorList>
            <person name="Lysoe E."/>
        </authorList>
    </citation>
    <scope>NUCLEOTIDE SEQUENCE [LARGE SCALE GENOMIC DNA]</scope>
    <source>
        <strain evidence="2">LJ96T</strain>
    </source>
</reference>
<dbReference type="InterPro" id="IPR045584">
    <property type="entry name" value="Pilin-like"/>
</dbReference>
<dbReference type="AlphaFoldDB" id="A0A1L3F072"/>
<dbReference type="SUPFAM" id="SSF54523">
    <property type="entry name" value="Pili subunits"/>
    <property type="match status" value="1"/>
</dbReference>
<evidence type="ECO:0000313" key="1">
    <source>
        <dbReference type="EMBL" id="APG06677.1"/>
    </source>
</evidence>
<organism evidence="1 2">
    <name type="scientific">Luteibacter rhizovicinus DSM 16549</name>
    <dbReference type="NCBI Taxonomy" id="1440763"/>
    <lineage>
        <taxon>Bacteria</taxon>
        <taxon>Pseudomonadati</taxon>
        <taxon>Pseudomonadota</taxon>
        <taxon>Gammaproteobacteria</taxon>
        <taxon>Lysobacterales</taxon>
        <taxon>Rhodanobacteraceae</taxon>
        <taxon>Luteibacter</taxon>
    </lineage>
</organism>
<protein>
    <recommendedName>
        <fullName evidence="3">General secretion pathway protein GspJ</fullName>
    </recommendedName>
</protein>
<dbReference type="Proteomes" id="UP000182987">
    <property type="component" value="Chromosome"/>
</dbReference>
<accession>A0A1L3F072</accession>
<evidence type="ECO:0000313" key="2">
    <source>
        <dbReference type="Proteomes" id="UP000182987"/>
    </source>
</evidence>
<sequence>MLALLLLGVTASLHTISSATRAGMARTERLDEVRAAQAYLRRALTGAMPYPWNLTSKRTPIVFRGESAALAFVAPGPGYLATQGLQLQTLTFAGTKDDLRLEVSFAPLAARGASPIVPEGAEVLVDHLASGHFVYSGMDDGGHAVTWQSSWPYSGRMPTMVGVELVLKGGVRWPVMAVPLRMDTEAVNGREGLARLTAFAKP</sequence>
<dbReference type="EMBL" id="CP017480">
    <property type="protein sequence ID" value="APG06677.1"/>
    <property type="molecule type" value="Genomic_DNA"/>
</dbReference>
<dbReference type="STRING" id="1440763.BJI69_20485"/>
<name>A0A1L3F072_9GAMM</name>
<gene>
    <name evidence="1" type="ORF">BJI69_20485</name>
</gene>
<dbReference type="KEGG" id="lrz:BJI69_20485"/>
<keyword evidence="2" id="KW-1185">Reference proteome</keyword>